<dbReference type="Gene3D" id="1.25.40.20">
    <property type="entry name" value="Ankyrin repeat-containing domain"/>
    <property type="match status" value="1"/>
</dbReference>
<gene>
    <name evidence="2" type="ORF">B0H67DRAFT_482526</name>
</gene>
<dbReference type="AlphaFoldDB" id="A0AA40B1W0"/>
<dbReference type="Proteomes" id="UP001172102">
    <property type="component" value="Unassembled WGS sequence"/>
</dbReference>
<proteinExistence type="predicted"/>
<sequence>TPLHVAVEFDNNEAASLLVEKGASINAVDSEGFTLLLMRATTLDMAEHLVILGARTADMYRMGRLDDLI</sequence>
<dbReference type="PROSITE" id="PS50297">
    <property type="entry name" value="ANK_REP_REGION"/>
    <property type="match status" value="1"/>
</dbReference>
<dbReference type="InterPro" id="IPR036770">
    <property type="entry name" value="Ankyrin_rpt-contain_sf"/>
</dbReference>
<protein>
    <submittedName>
        <fullName evidence="2">Uncharacterized protein</fullName>
    </submittedName>
</protein>
<feature type="repeat" description="ANK" evidence="1">
    <location>
        <begin position="1"/>
        <end position="30"/>
    </location>
</feature>
<accession>A0AA40B1W0</accession>
<dbReference type="SUPFAM" id="SSF48403">
    <property type="entry name" value="Ankyrin repeat"/>
    <property type="match status" value="1"/>
</dbReference>
<organism evidence="2 3">
    <name type="scientific">Lasiosphaeris hirsuta</name>
    <dbReference type="NCBI Taxonomy" id="260670"/>
    <lineage>
        <taxon>Eukaryota</taxon>
        <taxon>Fungi</taxon>
        <taxon>Dikarya</taxon>
        <taxon>Ascomycota</taxon>
        <taxon>Pezizomycotina</taxon>
        <taxon>Sordariomycetes</taxon>
        <taxon>Sordariomycetidae</taxon>
        <taxon>Sordariales</taxon>
        <taxon>Lasiosphaeriaceae</taxon>
        <taxon>Lasiosphaeris</taxon>
    </lineage>
</organism>
<evidence type="ECO:0000313" key="2">
    <source>
        <dbReference type="EMBL" id="KAK0726106.1"/>
    </source>
</evidence>
<dbReference type="EMBL" id="JAUKUA010000002">
    <property type="protein sequence ID" value="KAK0726106.1"/>
    <property type="molecule type" value="Genomic_DNA"/>
</dbReference>
<comment type="caution">
    <text evidence="2">The sequence shown here is derived from an EMBL/GenBank/DDBJ whole genome shotgun (WGS) entry which is preliminary data.</text>
</comment>
<name>A0AA40B1W0_9PEZI</name>
<keyword evidence="3" id="KW-1185">Reference proteome</keyword>
<evidence type="ECO:0000313" key="3">
    <source>
        <dbReference type="Proteomes" id="UP001172102"/>
    </source>
</evidence>
<keyword evidence="1" id="KW-0040">ANK repeat</keyword>
<evidence type="ECO:0000256" key="1">
    <source>
        <dbReference type="PROSITE-ProRule" id="PRU00023"/>
    </source>
</evidence>
<dbReference type="Pfam" id="PF00023">
    <property type="entry name" value="Ank"/>
    <property type="match status" value="1"/>
</dbReference>
<dbReference type="PROSITE" id="PS50088">
    <property type="entry name" value="ANK_REPEAT"/>
    <property type="match status" value="1"/>
</dbReference>
<feature type="non-terminal residue" evidence="2">
    <location>
        <position position="1"/>
    </location>
</feature>
<reference evidence="2" key="1">
    <citation type="submission" date="2023-06" db="EMBL/GenBank/DDBJ databases">
        <title>Genome-scale phylogeny and comparative genomics of the fungal order Sordariales.</title>
        <authorList>
            <consortium name="Lawrence Berkeley National Laboratory"/>
            <person name="Hensen N."/>
            <person name="Bonometti L."/>
            <person name="Westerberg I."/>
            <person name="Brannstrom I.O."/>
            <person name="Guillou S."/>
            <person name="Cros-Aarteil S."/>
            <person name="Calhoun S."/>
            <person name="Haridas S."/>
            <person name="Kuo A."/>
            <person name="Mondo S."/>
            <person name="Pangilinan J."/>
            <person name="Riley R."/>
            <person name="Labutti K."/>
            <person name="Andreopoulos B."/>
            <person name="Lipzen A."/>
            <person name="Chen C."/>
            <person name="Yanf M."/>
            <person name="Daum C."/>
            <person name="Ng V."/>
            <person name="Clum A."/>
            <person name="Steindorff A."/>
            <person name="Ohm R."/>
            <person name="Martin F."/>
            <person name="Silar P."/>
            <person name="Natvig D."/>
            <person name="Lalanne C."/>
            <person name="Gautier V."/>
            <person name="Ament-Velasquez S.L."/>
            <person name="Kruys A."/>
            <person name="Hutchinson M.I."/>
            <person name="Powell A.J."/>
            <person name="Barry K."/>
            <person name="Miller A.N."/>
            <person name="Grigoriev I.V."/>
            <person name="Debuchy R."/>
            <person name="Gladieux P."/>
            <person name="Thoren M.H."/>
            <person name="Johannesson H."/>
        </authorList>
    </citation>
    <scope>NUCLEOTIDE SEQUENCE</scope>
    <source>
        <strain evidence="2">SMH4607-1</strain>
    </source>
</reference>
<dbReference type="InterPro" id="IPR002110">
    <property type="entry name" value="Ankyrin_rpt"/>
</dbReference>